<evidence type="ECO:0000313" key="3">
    <source>
        <dbReference type="Proteomes" id="UP000587942"/>
    </source>
</evidence>
<name>A0A846TEY0_9BACI</name>
<feature type="compositionally biased region" description="Basic and acidic residues" evidence="1">
    <location>
        <begin position="24"/>
        <end position="40"/>
    </location>
</feature>
<dbReference type="AlphaFoldDB" id="A0A846TEY0"/>
<sequence length="66" mass="7423">MKKNLLLAVPLGISLVLGGCSEGQDERVHEEEPAEDRPVEDTDSEFNNEDYKLDEEETASDEDEEL</sequence>
<organism evidence="2 3">
    <name type="scientific">Mesobacillus selenatarsenatis</name>
    <dbReference type="NCBI Taxonomy" id="388741"/>
    <lineage>
        <taxon>Bacteria</taxon>
        <taxon>Bacillati</taxon>
        <taxon>Bacillota</taxon>
        <taxon>Bacilli</taxon>
        <taxon>Bacillales</taxon>
        <taxon>Bacillaceae</taxon>
        <taxon>Mesobacillus</taxon>
    </lineage>
</organism>
<dbReference type="PROSITE" id="PS51257">
    <property type="entry name" value="PROKAR_LIPOPROTEIN"/>
    <property type="match status" value="1"/>
</dbReference>
<proteinExistence type="predicted"/>
<evidence type="ECO:0000256" key="1">
    <source>
        <dbReference type="SAM" id="MobiDB-lite"/>
    </source>
</evidence>
<feature type="region of interest" description="Disordered" evidence="1">
    <location>
        <begin position="19"/>
        <end position="66"/>
    </location>
</feature>
<comment type="caution">
    <text evidence="2">The sequence shown here is derived from an EMBL/GenBank/DDBJ whole genome shotgun (WGS) entry which is preliminary data.</text>
</comment>
<accession>A0A846TEY0</accession>
<gene>
    <name evidence="2" type="ORF">GWK17_00140</name>
</gene>
<evidence type="ECO:0000313" key="2">
    <source>
        <dbReference type="EMBL" id="NKE03892.1"/>
    </source>
</evidence>
<dbReference type="EMBL" id="JAAVUM010000001">
    <property type="protein sequence ID" value="NKE03892.1"/>
    <property type="molecule type" value="Genomic_DNA"/>
</dbReference>
<feature type="compositionally biased region" description="Acidic residues" evidence="1">
    <location>
        <begin position="41"/>
        <end position="66"/>
    </location>
</feature>
<dbReference type="Proteomes" id="UP000587942">
    <property type="component" value="Unassembled WGS sequence"/>
</dbReference>
<protein>
    <submittedName>
        <fullName evidence="2">Uncharacterized protein</fullName>
    </submittedName>
</protein>
<dbReference type="RefSeq" id="WP_167830432.1">
    <property type="nucleotide sequence ID" value="NZ_JAAVUM010000001.1"/>
</dbReference>
<reference evidence="2 3" key="1">
    <citation type="submission" date="2020-03" db="EMBL/GenBank/DDBJ databases">
        <authorList>
            <person name="Sun Q."/>
        </authorList>
    </citation>
    <scope>NUCLEOTIDE SEQUENCE [LARGE SCALE GENOMIC DNA]</scope>
    <source>
        <strain evidence="2 3">KACC 21451</strain>
    </source>
</reference>